<accession>A0AAN7TP04</accession>
<comment type="similarity">
    <text evidence="2 7">Belongs to the profilin family.</text>
</comment>
<dbReference type="GO" id="GO:0005938">
    <property type="term" value="C:cell cortex"/>
    <property type="evidence" value="ECO:0007669"/>
    <property type="project" value="TreeGrafter"/>
</dbReference>
<dbReference type="PRINTS" id="PR01640">
    <property type="entry name" value="PROFILINPLNT"/>
</dbReference>
<dbReference type="Pfam" id="PF00235">
    <property type="entry name" value="Profilin"/>
    <property type="match status" value="1"/>
</dbReference>
<comment type="subunit">
    <text evidence="6">Occurs in many kinds of cells as a complex with monomeric actin in a 1:1 ratio.</text>
</comment>
<dbReference type="AlphaFoldDB" id="A0AAN7TP04"/>
<dbReference type="GO" id="GO:1903475">
    <property type="term" value="P:mitotic actomyosin contractile ring assembly"/>
    <property type="evidence" value="ECO:0007669"/>
    <property type="project" value="UniProtKB-ARBA"/>
</dbReference>
<evidence type="ECO:0000256" key="7">
    <source>
        <dbReference type="RuleBase" id="RU003909"/>
    </source>
</evidence>
<dbReference type="PRINTS" id="PR00392">
    <property type="entry name" value="PROFILIN"/>
</dbReference>
<keyword evidence="4 7" id="KW-0009">Actin-binding</keyword>
<comment type="function">
    <text evidence="6">Binds to actin and affects the structure of the cytoskeleton. At high concentrations, profilin prevents the polymerization of actin, whereas it enhances it at low concentrations.</text>
</comment>
<evidence type="ECO:0000256" key="5">
    <source>
        <dbReference type="ARBA" id="ARBA00023212"/>
    </source>
</evidence>
<keyword evidence="5 6" id="KW-0206">Cytoskeleton</keyword>
<sequence length="132" mass="14201">MSWQAYIDTSLVGTGNVDRAAIFNTEGNSVWATSAGFTVSPKEMQEVVAAYKDPGKDGVKSVQSTGLHIAGERFVVLKADERSIYGKKGREGVVIVKTTQAILVTHYPEHVQPGVAANTVEQLGDYLVKVGY</sequence>
<proteinExistence type="inferred from homology"/>
<evidence type="ECO:0000313" key="8">
    <source>
        <dbReference type="EMBL" id="KAK5118108.1"/>
    </source>
</evidence>
<dbReference type="CDD" id="cd00148">
    <property type="entry name" value="PROF"/>
    <property type="match status" value="1"/>
</dbReference>
<dbReference type="InterPro" id="IPR048278">
    <property type="entry name" value="PFN"/>
</dbReference>
<dbReference type="Proteomes" id="UP001310890">
    <property type="component" value="Unassembled WGS sequence"/>
</dbReference>
<dbReference type="InterPro" id="IPR005455">
    <property type="entry name" value="PFN_euk"/>
</dbReference>
<evidence type="ECO:0000256" key="2">
    <source>
        <dbReference type="ARBA" id="ARBA00010058"/>
    </source>
</evidence>
<comment type="subcellular location">
    <subcellularLocation>
        <location evidence="1">Cytoplasm</location>
        <location evidence="1">Cytoskeleton</location>
    </subcellularLocation>
</comment>
<gene>
    <name evidence="8" type="ORF">LTR62_004155</name>
</gene>
<dbReference type="PANTHER" id="PTHR11604">
    <property type="entry name" value="PROFILIN"/>
    <property type="match status" value="1"/>
</dbReference>
<evidence type="ECO:0000256" key="1">
    <source>
        <dbReference type="ARBA" id="ARBA00004245"/>
    </source>
</evidence>
<reference evidence="8" key="1">
    <citation type="submission" date="2023-08" db="EMBL/GenBank/DDBJ databases">
        <title>Black Yeasts Isolated from many extreme environments.</title>
        <authorList>
            <person name="Coleine C."/>
            <person name="Stajich J.E."/>
            <person name="Selbmann L."/>
        </authorList>
    </citation>
    <scope>NUCLEOTIDE SEQUENCE</scope>
    <source>
        <strain evidence="8">CCFEE 5401</strain>
    </source>
</reference>
<keyword evidence="3" id="KW-0963">Cytoplasm</keyword>
<dbReference type="PROSITE" id="PS00414">
    <property type="entry name" value="PROFILIN"/>
    <property type="match status" value="1"/>
</dbReference>
<organism evidence="8 9">
    <name type="scientific">Meristemomyces frigidus</name>
    <dbReference type="NCBI Taxonomy" id="1508187"/>
    <lineage>
        <taxon>Eukaryota</taxon>
        <taxon>Fungi</taxon>
        <taxon>Dikarya</taxon>
        <taxon>Ascomycota</taxon>
        <taxon>Pezizomycotina</taxon>
        <taxon>Dothideomycetes</taxon>
        <taxon>Dothideomycetidae</taxon>
        <taxon>Mycosphaerellales</taxon>
        <taxon>Teratosphaeriaceae</taxon>
        <taxon>Meristemomyces</taxon>
    </lineage>
</organism>
<dbReference type="EMBL" id="JAVRRL010000003">
    <property type="protein sequence ID" value="KAK5118108.1"/>
    <property type="molecule type" value="Genomic_DNA"/>
</dbReference>
<dbReference type="SUPFAM" id="SSF55770">
    <property type="entry name" value="Profilin (actin-binding protein)"/>
    <property type="match status" value="1"/>
</dbReference>
<evidence type="ECO:0000313" key="9">
    <source>
        <dbReference type="Proteomes" id="UP001310890"/>
    </source>
</evidence>
<protein>
    <recommendedName>
        <fullName evidence="7">Profilin</fullName>
    </recommendedName>
</protein>
<dbReference type="InterPro" id="IPR036140">
    <property type="entry name" value="PFN_sf"/>
</dbReference>
<dbReference type="Gene3D" id="3.30.450.30">
    <property type="entry name" value="Dynein light chain 2a, cytoplasmic"/>
    <property type="match status" value="1"/>
</dbReference>
<dbReference type="GO" id="GO:0005856">
    <property type="term" value="C:cytoskeleton"/>
    <property type="evidence" value="ECO:0007669"/>
    <property type="project" value="UniProtKB-SubCell"/>
</dbReference>
<evidence type="ECO:0000256" key="3">
    <source>
        <dbReference type="ARBA" id="ARBA00022490"/>
    </source>
</evidence>
<name>A0AAN7TP04_9PEZI</name>
<evidence type="ECO:0000256" key="4">
    <source>
        <dbReference type="ARBA" id="ARBA00023203"/>
    </source>
</evidence>
<dbReference type="InterPro" id="IPR027310">
    <property type="entry name" value="Profilin_CS"/>
</dbReference>
<dbReference type="FunFam" id="3.30.450.30:FF:000001">
    <property type="entry name" value="Profilin"/>
    <property type="match status" value="1"/>
</dbReference>
<evidence type="ECO:0000256" key="6">
    <source>
        <dbReference type="RuleBase" id="RU003908"/>
    </source>
</evidence>
<comment type="caution">
    <text evidence="8">The sequence shown here is derived from an EMBL/GenBank/DDBJ whole genome shotgun (WGS) entry which is preliminary data.</text>
</comment>
<dbReference type="PANTHER" id="PTHR11604:SF0">
    <property type="entry name" value="PROFILIN"/>
    <property type="match status" value="1"/>
</dbReference>
<dbReference type="GO" id="GO:0003785">
    <property type="term" value="F:actin monomer binding"/>
    <property type="evidence" value="ECO:0007669"/>
    <property type="project" value="TreeGrafter"/>
</dbReference>
<dbReference type="SMART" id="SM00392">
    <property type="entry name" value="PROF"/>
    <property type="match status" value="1"/>
</dbReference>